<dbReference type="GO" id="GO:0043752">
    <property type="term" value="F:adenosylcobinamide kinase activity"/>
    <property type="evidence" value="ECO:0007669"/>
    <property type="project" value="UniProtKB-EC"/>
</dbReference>
<evidence type="ECO:0000256" key="6">
    <source>
        <dbReference type="ARBA" id="ARBA00005159"/>
    </source>
</evidence>
<evidence type="ECO:0000256" key="9">
    <source>
        <dbReference type="ARBA" id="ARBA00012523"/>
    </source>
</evidence>
<dbReference type="GO" id="GO:0009236">
    <property type="term" value="P:cobalamin biosynthetic process"/>
    <property type="evidence" value="ECO:0007669"/>
    <property type="project" value="UniProtKB-UniPathway"/>
</dbReference>
<proteinExistence type="inferred from homology"/>
<protein>
    <recommendedName>
        <fullName evidence="16">Adenosylcobinamide kinase</fullName>
        <ecNumber evidence="8">2.7.1.156</ecNumber>
        <ecNumber evidence="9">2.7.7.62</ecNumber>
    </recommendedName>
    <alternativeName>
        <fullName evidence="17">Adenosylcobinamide-phosphate guanylyltransferase</fullName>
    </alternativeName>
</protein>
<dbReference type="EC" id="2.7.1.156" evidence="8"/>
<keyword evidence="10" id="KW-0169">Cobalamin biosynthesis</keyword>
<reference evidence="21 22" key="1">
    <citation type="submission" date="2019-01" db="EMBL/GenBank/DDBJ databases">
        <title>Genome sequencing of strain FW100M-2.</title>
        <authorList>
            <person name="Heo J."/>
            <person name="Kim S.-J."/>
            <person name="Kim J.-S."/>
            <person name="Hong S.-B."/>
            <person name="Kwon S.-W."/>
        </authorList>
    </citation>
    <scope>NUCLEOTIDE SEQUENCE [LARGE SCALE GENOMIC DNA]</scope>
    <source>
        <strain evidence="21 22">FW100M-2</strain>
    </source>
</reference>
<dbReference type="InterPro" id="IPR027417">
    <property type="entry name" value="P-loop_NTPase"/>
</dbReference>
<dbReference type="Gene3D" id="3.40.50.300">
    <property type="entry name" value="P-loop containing nucleotide triphosphate hydrolases"/>
    <property type="match status" value="1"/>
</dbReference>
<dbReference type="Proteomes" id="UP000293568">
    <property type="component" value="Chromosome"/>
</dbReference>
<dbReference type="InterPro" id="IPR003203">
    <property type="entry name" value="CobU/CobP"/>
</dbReference>
<keyword evidence="14" id="KW-0067">ATP-binding</keyword>
<evidence type="ECO:0000256" key="2">
    <source>
        <dbReference type="ARBA" id="ARBA00000711"/>
    </source>
</evidence>
<dbReference type="KEGG" id="pprt:ET464_04105"/>
<evidence type="ECO:0000256" key="10">
    <source>
        <dbReference type="ARBA" id="ARBA00022573"/>
    </source>
</evidence>
<dbReference type="EMBL" id="CP035492">
    <property type="protein sequence ID" value="QAY65688.1"/>
    <property type="molecule type" value="Genomic_DNA"/>
</dbReference>
<evidence type="ECO:0000256" key="4">
    <source>
        <dbReference type="ARBA" id="ARBA00003889"/>
    </source>
</evidence>
<keyword evidence="21" id="KW-0548">Nucleotidyltransferase</keyword>
<comment type="function">
    <text evidence="4">Catalyzes ATP-dependent phosphorylation of adenosylcobinamide and addition of GMP to adenosylcobinamide phosphate.</text>
</comment>
<feature type="binding site" evidence="19">
    <location>
        <position position="128"/>
    </location>
    <ligand>
        <name>GTP</name>
        <dbReference type="ChEBI" id="CHEBI:37565"/>
    </ligand>
</feature>
<evidence type="ECO:0000256" key="17">
    <source>
        <dbReference type="ARBA" id="ARBA00030571"/>
    </source>
</evidence>
<name>A0A4P6F5K8_9BACL</name>
<feature type="binding site" evidence="19">
    <location>
        <begin position="32"/>
        <end position="34"/>
    </location>
    <ligand>
        <name>GTP</name>
        <dbReference type="ChEBI" id="CHEBI:37565"/>
    </ligand>
</feature>
<comment type="pathway">
    <text evidence="6">Cofactor biosynthesis; adenosylcobalamin biosynthesis; adenosylcobalamin from cob(II)yrinate a,c-diamide: step 5/7.</text>
</comment>
<evidence type="ECO:0000256" key="13">
    <source>
        <dbReference type="ARBA" id="ARBA00022777"/>
    </source>
</evidence>
<feature type="active site" description="GMP-histidine intermediate" evidence="18">
    <location>
        <position position="48"/>
    </location>
</feature>
<gene>
    <name evidence="21" type="ORF">ET464_04105</name>
</gene>
<feature type="binding site" evidence="19">
    <location>
        <position position="63"/>
    </location>
    <ligand>
        <name>GTP</name>
        <dbReference type="ChEBI" id="CHEBI:37565"/>
    </ligand>
</feature>
<keyword evidence="11 21" id="KW-0808">Transferase</keyword>
<keyword evidence="12 19" id="KW-0547">Nucleotide-binding</keyword>
<evidence type="ECO:0000256" key="7">
    <source>
        <dbReference type="ARBA" id="ARBA00007490"/>
    </source>
</evidence>
<comment type="similarity">
    <text evidence="7">Belongs to the CobU/CobP family.</text>
</comment>
<dbReference type="AlphaFoldDB" id="A0A4P6F5K8"/>
<dbReference type="Pfam" id="PF02283">
    <property type="entry name" value="CobU"/>
    <property type="match status" value="2"/>
</dbReference>
<comment type="pathway">
    <text evidence="5">Cofactor biosynthesis; adenosylcobalamin biosynthesis; adenosylcobalamin from cob(II)yrinate a,c-diamide: step 6/7.</text>
</comment>
<sequence length="229" mass="25316">MAVLITGGARSGKSAFAEQYARRIGSRGIYMATSRIWDEEMEERVALHRSGRETSGFEWHTMEEPLELADAIARVGAEHAADDPRLEPGAELDKELELEPGLRGEPAAERNAESSPAPEAKPPVVLVDCLTLWLSNWLMKLEEEQLPESVLAEQYEKLAAAAAACPYPLLFVTNEVGDGVVPAYPLGRKFRDEAGRLNQLMARQCERVFLVTAGIPVELKAIAFQWENL</sequence>
<organism evidence="21 22">
    <name type="scientific">Paenibacillus protaetiae</name>
    <dbReference type="NCBI Taxonomy" id="2509456"/>
    <lineage>
        <taxon>Bacteria</taxon>
        <taxon>Bacillati</taxon>
        <taxon>Bacillota</taxon>
        <taxon>Bacilli</taxon>
        <taxon>Bacillales</taxon>
        <taxon>Paenibacillaceae</taxon>
        <taxon>Paenibacillus</taxon>
    </lineage>
</organism>
<feature type="binding site" evidence="19">
    <location>
        <begin position="7"/>
        <end position="14"/>
    </location>
    <ligand>
        <name>GTP</name>
        <dbReference type="ChEBI" id="CHEBI:37565"/>
    </ligand>
</feature>
<accession>A0A4P6F5K8</accession>
<evidence type="ECO:0000256" key="5">
    <source>
        <dbReference type="ARBA" id="ARBA00004692"/>
    </source>
</evidence>
<evidence type="ECO:0000256" key="14">
    <source>
        <dbReference type="ARBA" id="ARBA00022840"/>
    </source>
</evidence>
<dbReference type="GO" id="GO:0008820">
    <property type="term" value="F:cobinamide phosphate guanylyltransferase activity"/>
    <property type="evidence" value="ECO:0007669"/>
    <property type="project" value="UniProtKB-EC"/>
</dbReference>
<keyword evidence="15 19" id="KW-0342">GTP-binding</keyword>
<dbReference type="GO" id="GO:0005524">
    <property type="term" value="F:ATP binding"/>
    <property type="evidence" value="ECO:0007669"/>
    <property type="project" value="UniProtKB-KW"/>
</dbReference>
<evidence type="ECO:0000256" key="8">
    <source>
        <dbReference type="ARBA" id="ARBA00012016"/>
    </source>
</evidence>
<dbReference type="OrthoDB" id="9799422at2"/>
<feature type="binding site" evidence="19">
    <location>
        <begin position="49"/>
        <end position="52"/>
    </location>
    <ligand>
        <name>GTP</name>
        <dbReference type="ChEBI" id="CHEBI:37565"/>
    </ligand>
</feature>
<evidence type="ECO:0000256" key="12">
    <source>
        <dbReference type="ARBA" id="ARBA00022741"/>
    </source>
</evidence>
<evidence type="ECO:0000256" key="18">
    <source>
        <dbReference type="PIRSR" id="PIRSR006135-1"/>
    </source>
</evidence>
<evidence type="ECO:0000256" key="16">
    <source>
        <dbReference type="ARBA" id="ARBA00029570"/>
    </source>
</evidence>
<dbReference type="PIRSF" id="PIRSF006135">
    <property type="entry name" value="CobU"/>
    <property type="match status" value="1"/>
</dbReference>
<keyword evidence="22" id="KW-1185">Reference proteome</keyword>
<evidence type="ECO:0000313" key="22">
    <source>
        <dbReference type="Proteomes" id="UP000293568"/>
    </source>
</evidence>
<dbReference type="EC" id="2.7.7.62" evidence="9"/>
<comment type="catalytic activity">
    <reaction evidence="3">
        <text>adenosylcob(III)inamide + GTP = adenosylcob(III)inamide phosphate + GDP + H(+)</text>
        <dbReference type="Rhea" id="RHEA:15765"/>
        <dbReference type="ChEBI" id="CHEBI:2480"/>
        <dbReference type="ChEBI" id="CHEBI:15378"/>
        <dbReference type="ChEBI" id="CHEBI:37565"/>
        <dbReference type="ChEBI" id="CHEBI:58189"/>
        <dbReference type="ChEBI" id="CHEBI:58502"/>
        <dbReference type="EC" id="2.7.1.156"/>
    </reaction>
</comment>
<comment type="catalytic activity">
    <reaction evidence="1">
        <text>adenosylcob(III)inamide + ATP = adenosylcob(III)inamide phosphate + ADP + H(+)</text>
        <dbReference type="Rhea" id="RHEA:15769"/>
        <dbReference type="ChEBI" id="CHEBI:2480"/>
        <dbReference type="ChEBI" id="CHEBI:15378"/>
        <dbReference type="ChEBI" id="CHEBI:30616"/>
        <dbReference type="ChEBI" id="CHEBI:58502"/>
        <dbReference type="ChEBI" id="CHEBI:456216"/>
        <dbReference type="EC" id="2.7.1.156"/>
    </reaction>
</comment>
<evidence type="ECO:0000313" key="21">
    <source>
        <dbReference type="EMBL" id="QAY65688.1"/>
    </source>
</evidence>
<dbReference type="GO" id="GO:0005525">
    <property type="term" value="F:GTP binding"/>
    <property type="evidence" value="ECO:0007669"/>
    <property type="project" value="UniProtKB-KW"/>
</dbReference>
<evidence type="ECO:0000256" key="3">
    <source>
        <dbReference type="ARBA" id="ARBA00001522"/>
    </source>
</evidence>
<feature type="compositionally biased region" description="Basic and acidic residues" evidence="20">
    <location>
        <begin position="97"/>
        <end position="112"/>
    </location>
</feature>
<keyword evidence="13 21" id="KW-0418">Kinase</keyword>
<evidence type="ECO:0000256" key="15">
    <source>
        <dbReference type="ARBA" id="ARBA00023134"/>
    </source>
</evidence>
<dbReference type="UniPathway" id="UPA00148">
    <property type="reaction ID" value="UER00236"/>
</dbReference>
<comment type="catalytic activity">
    <reaction evidence="2">
        <text>adenosylcob(III)inamide phosphate + GTP + H(+) = adenosylcob(III)inamide-GDP + diphosphate</text>
        <dbReference type="Rhea" id="RHEA:22712"/>
        <dbReference type="ChEBI" id="CHEBI:15378"/>
        <dbReference type="ChEBI" id="CHEBI:33019"/>
        <dbReference type="ChEBI" id="CHEBI:37565"/>
        <dbReference type="ChEBI" id="CHEBI:58502"/>
        <dbReference type="ChEBI" id="CHEBI:60487"/>
        <dbReference type="EC" id="2.7.7.62"/>
    </reaction>
</comment>
<feature type="region of interest" description="Disordered" evidence="20">
    <location>
        <begin position="97"/>
        <end position="119"/>
    </location>
</feature>
<evidence type="ECO:0000256" key="11">
    <source>
        <dbReference type="ARBA" id="ARBA00022679"/>
    </source>
</evidence>
<dbReference type="RefSeq" id="WP_129438489.1">
    <property type="nucleotide sequence ID" value="NZ_CP035492.1"/>
</dbReference>
<evidence type="ECO:0000256" key="1">
    <source>
        <dbReference type="ARBA" id="ARBA00000312"/>
    </source>
</evidence>
<dbReference type="CDD" id="cd00544">
    <property type="entry name" value="CobU"/>
    <property type="match status" value="1"/>
</dbReference>
<evidence type="ECO:0000256" key="20">
    <source>
        <dbReference type="SAM" id="MobiDB-lite"/>
    </source>
</evidence>
<dbReference type="PANTHER" id="PTHR34848">
    <property type="match status" value="1"/>
</dbReference>
<dbReference type="SUPFAM" id="SSF52540">
    <property type="entry name" value="P-loop containing nucleoside triphosphate hydrolases"/>
    <property type="match status" value="2"/>
</dbReference>
<dbReference type="PANTHER" id="PTHR34848:SF1">
    <property type="entry name" value="BIFUNCTIONAL ADENOSYLCOBALAMIN BIOSYNTHESIS PROTEIN COBU"/>
    <property type="match status" value="1"/>
</dbReference>
<evidence type="ECO:0000256" key="19">
    <source>
        <dbReference type="PIRSR" id="PIRSR006135-2"/>
    </source>
</evidence>